<protein>
    <submittedName>
        <fullName evidence="2">Uncharacterized protein</fullName>
    </submittedName>
</protein>
<feature type="non-terminal residue" evidence="2">
    <location>
        <position position="1"/>
    </location>
</feature>
<reference evidence="2 3" key="1">
    <citation type="submission" date="2016-05" db="EMBL/GenBank/DDBJ databases">
        <title>Genome sequencing reveals origins of a unique bacterial endosymbiosis in the earliest lineages of terrestrial Fungi.</title>
        <authorList>
            <consortium name="DOE Joint Genome Institute"/>
            <person name="Uehling J."/>
            <person name="Gryganskyi A."/>
            <person name="Hameed K."/>
            <person name="Tschaplinski T."/>
            <person name="Misztal P."/>
            <person name="Wu S."/>
            <person name="Desiro A."/>
            <person name="Vande Pol N."/>
            <person name="Du Z.-Y."/>
            <person name="Zienkiewicz A."/>
            <person name="Zienkiewicz K."/>
            <person name="Morin E."/>
            <person name="Tisserant E."/>
            <person name="Splivallo R."/>
            <person name="Hainaut M."/>
            <person name="Henrissat B."/>
            <person name="Ohm R."/>
            <person name="Kuo A."/>
            <person name="Yan J."/>
            <person name="Lipzen A."/>
            <person name="Nolan M."/>
            <person name="Labutti K."/>
            <person name="Barry K."/>
            <person name="Goldstein A."/>
            <person name="Labbe J."/>
            <person name="Schadt C."/>
            <person name="Tuskan G."/>
            <person name="Grigoriev I."/>
            <person name="Martin F."/>
            <person name="Vilgalys R."/>
            <person name="Bonito G."/>
        </authorList>
    </citation>
    <scope>NUCLEOTIDE SEQUENCE [LARGE SCALE GENOMIC DNA]</scope>
    <source>
        <strain evidence="2 3">AG-77</strain>
    </source>
</reference>
<evidence type="ECO:0000256" key="1">
    <source>
        <dbReference type="SAM" id="MobiDB-lite"/>
    </source>
</evidence>
<feature type="compositionally biased region" description="Low complexity" evidence="1">
    <location>
        <begin position="115"/>
        <end position="126"/>
    </location>
</feature>
<evidence type="ECO:0000313" key="2">
    <source>
        <dbReference type="EMBL" id="OAQ36033.1"/>
    </source>
</evidence>
<organism evidence="2 3">
    <name type="scientific">Linnemannia elongata AG-77</name>
    <dbReference type="NCBI Taxonomy" id="1314771"/>
    <lineage>
        <taxon>Eukaryota</taxon>
        <taxon>Fungi</taxon>
        <taxon>Fungi incertae sedis</taxon>
        <taxon>Mucoromycota</taxon>
        <taxon>Mortierellomycotina</taxon>
        <taxon>Mortierellomycetes</taxon>
        <taxon>Mortierellales</taxon>
        <taxon>Mortierellaceae</taxon>
        <taxon>Linnemannia</taxon>
    </lineage>
</organism>
<evidence type="ECO:0000313" key="3">
    <source>
        <dbReference type="Proteomes" id="UP000078512"/>
    </source>
</evidence>
<name>A0A197KFU8_9FUNG</name>
<dbReference type="OrthoDB" id="2423798at2759"/>
<feature type="region of interest" description="Disordered" evidence="1">
    <location>
        <begin position="115"/>
        <end position="135"/>
    </location>
</feature>
<proteinExistence type="predicted"/>
<dbReference type="Proteomes" id="UP000078512">
    <property type="component" value="Unassembled WGS sequence"/>
</dbReference>
<dbReference type="AlphaFoldDB" id="A0A197KFU8"/>
<keyword evidence="3" id="KW-1185">Reference proteome</keyword>
<sequence length="135" mass="14765">QGQVIHYTGPRGDWSQGYGYIAHDGFCPCGASPATREDRTCPGATKDPPAANERLLEVVIKKKFKSECDQLSGAVVGNTAIAVVWVDNAPVPMLRTIHQITGDNARISRLRYCPRTTSTSTTQSRTPSKDQHYAF</sequence>
<dbReference type="EMBL" id="KV442012">
    <property type="protein sequence ID" value="OAQ36033.1"/>
    <property type="molecule type" value="Genomic_DNA"/>
</dbReference>
<accession>A0A197KFU8</accession>
<gene>
    <name evidence="2" type="ORF">K457DRAFT_12554</name>
</gene>